<dbReference type="EMBL" id="FMUE01000016">
    <property type="protein sequence ID" value="SCX34642.1"/>
    <property type="molecule type" value="Genomic_DNA"/>
</dbReference>
<name>A0A1R3U6F6_9HYPH</name>
<accession>A0A1R3U6F6</accession>
<protein>
    <submittedName>
        <fullName evidence="1">Uncharacterized protein</fullName>
    </submittedName>
</protein>
<sequence length="57" mass="6347">MLLGIIAGLTTCALWPLNIKGAQIYGRETVAGICQPNLFLRPDGSKRIFALCYYWKS</sequence>
<evidence type="ECO:0000313" key="2">
    <source>
        <dbReference type="Proteomes" id="UP000187891"/>
    </source>
</evidence>
<evidence type="ECO:0000313" key="1">
    <source>
        <dbReference type="EMBL" id="SCX34642.1"/>
    </source>
</evidence>
<gene>
    <name evidence="1" type="ORF">DSM25559_4532</name>
</gene>
<dbReference type="AlphaFoldDB" id="A0A1R3U6F6"/>
<dbReference type="STRING" id="1907666.DSM25559_4532"/>
<dbReference type="Proteomes" id="UP000187891">
    <property type="component" value="Unassembled WGS sequence"/>
</dbReference>
<proteinExistence type="predicted"/>
<organism evidence="1 2">
    <name type="scientific">Agrobacterium rosae</name>
    <dbReference type="NCBI Taxonomy" id="1972867"/>
    <lineage>
        <taxon>Bacteria</taxon>
        <taxon>Pseudomonadati</taxon>
        <taxon>Pseudomonadota</taxon>
        <taxon>Alphaproteobacteria</taxon>
        <taxon>Hyphomicrobiales</taxon>
        <taxon>Rhizobiaceae</taxon>
        <taxon>Rhizobium/Agrobacterium group</taxon>
        <taxon>Agrobacterium</taxon>
    </lineage>
</organism>
<reference evidence="2" key="1">
    <citation type="submission" date="2016-10" db="EMBL/GenBank/DDBJ databases">
        <authorList>
            <person name="Wibberg D."/>
        </authorList>
    </citation>
    <scope>NUCLEOTIDE SEQUENCE [LARGE SCALE GENOMIC DNA]</scope>
</reference>